<evidence type="ECO:0000313" key="2">
    <source>
        <dbReference type="Proteomes" id="UP000011296"/>
    </source>
</evidence>
<reference evidence="2" key="1">
    <citation type="submission" date="2011-07" db="EMBL/GenBank/DDBJ databases">
        <title>New Enterobacteriaphages and their use to control Salmonella enterica.</title>
        <authorList>
            <person name="Bardina C."/>
            <person name="Spricigo D.A."/>
            <person name="Cortes M.P."/>
            <person name="Llagostera M."/>
        </authorList>
    </citation>
    <scope>NUCLEOTIDE SEQUENCE [LARGE SCALE GENOMIC DNA]</scope>
</reference>
<dbReference type="KEGG" id="vg:24723958"/>
<dbReference type="RefSeq" id="YP_009150057.1">
    <property type="nucleotide sequence ID" value="NC_027360.1"/>
</dbReference>
<protein>
    <submittedName>
        <fullName evidence="1">Uncharacterized protein</fullName>
    </submittedName>
</protein>
<organism evidence="1 2">
    <name type="scientific">Enterobacteria phage UAB_Phi87</name>
    <dbReference type="NCBI Taxonomy" id="1197935"/>
    <lineage>
        <taxon>Viruses</taxon>
        <taxon>Duplodnaviria</taxon>
        <taxon>Heunggongvirae</taxon>
        <taxon>Uroviricota</taxon>
        <taxon>Caudoviricetes</taxon>
        <taxon>Andersonviridae</taxon>
        <taxon>Ounavirinae</taxon>
        <taxon>Felixounavirus</taxon>
        <taxon>Felixounavirus UAB87</taxon>
    </lineage>
</organism>
<sequence>MINNVGIFKGFLRESLKINAPLVQLDRATVF</sequence>
<name>M1FLI3_9CAUD</name>
<dbReference type="GeneID" id="24723958"/>
<accession>M1FLI3</accession>
<reference evidence="1 2" key="2">
    <citation type="journal article" date="2016" name="Front. Microbiol.">
        <title>Genomics of Three New Bacteriophages Useful in the Biocontrol of Salmonella.</title>
        <authorList>
            <person name="Bardina C."/>
            <person name="Colom J."/>
            <person name="Spricigo D.A."/>
            <person name="Otero J."/>
            <person name="Sanchez-Osuna M."/>
            <person name="Cortes P."/>
            <person name="Llagostera M."/>
        </authorList>
    </citation>
    <scope>NUCLEOTIDE SEQUENCE [LARGE SCALE GENOMIC DNA]</scope>
</reference>
<dbReference type="EMBL" id="JN225449">
    <property type="protein sequence ID" value="AFQ96047.1"/>
    <property type="molecule type" value="Genomic_DNA"/>
</dbReference>
<proteinExistence type="predicted"/>
<keyword evidence="2" id="KW-1185">Reference proteome</keyword>
<gene>
    <name evidence="1" type="ORF">Phi87_05</name>
</gene>
<evidence type="ECO:0000313" key="1">
    <source>
        <dbReference type="EMBL" id="AFQ96047.1"/>
    </source>
</evidence>
<dbReference type="Proteomes" id="UP000011296">
    <property type="component" value="Segment"/>
</dbReference>